<protein>
    <recommendedName>
        <fullName evidence="3">Maturase K</fullName>
    </recommendedName>
</protein>
<accession>A0AAV4MRB7</accession>
<evidence type="ECO:0000313" key="2">
    <source>
        <dbReference type="Proteomes" id="UP001054945"/>
    </source>
</evidence>
<comment type="caution">
    <text evidence="1">The sequence shown here is derived from an EMBL/GenBank/DDBJ whole genome shotgun (WGS) entry which is preliminary data.</text>
</comment>
<gene>
    <name evidence="1" type="ORF">CEXT_310661</name>
</gene>
<proteinExistence type="predicted"/>
<dbReference type="AlphaFoldDB" id="A0AAV4MRB7"/>
<name>A0AAV4MRB7_CAEEX</name>
<evidence type="ECO:0008006" key="3">
    <source>
        <dbReference type="Google" id="ProtNLM"/>
    </source>
</evidence>
<sequence>MPAPFHPFGRWMKFQWTYSGHRDRTVLFLLQDTTLFCFYTSWLSLQGETEIRRVEVSRIANCVLHKDFIIIVFPGIIEPSRLFSLQNDSHTTNKKGPFLSVQRLF</sequence>
<organism evidence="1 2">
    <name type="scientific">Caerostris extrusa</name>
    <name type="common">Bark spider</name>
    <name type="synonym">Caerostris bankana</name>
    <dbReference type="NCBI Taxonomy" id="172846"/>
    <lineage>
        <taxon>Eukaryota</taxon>
        <taxon>Metazoa</taxon>
        <taxon>Ecdysozoa</taxon>
        <taxon>Arthropoda</taxon>
        <taxon>Chelicerata</taxon>
        <taxon>Arachnida</taxon>
        <taxon>Araneae</taxon>
        <taxon>Araneomorphae</taxon>
        <taxon>Entelegynae</taxon>
        <taxon>Araneoidea</taxon>
        <taxon>Araneidae</taxon>
        <taxon>Caerostris</taxon>
    </lineage>
</organism>
<keyword evidence="2" id="KW-1185">Reference proteome</keyword>
<dbReference type="EMBL" id="BPLR01002463">
    <property type="protein sequence ID" value="GIX74007.1"/>
    <property type="molecule type" value="Genomic_DNA"/>
</dbReference>
<evidence type="ECO:0000313" key="1">
    <source>
        <dbReference type="EMBL" id="GIX74007.1"/>
    </source>
</evidence>
<dbReference type="Proteomes" id="UP001054945">
    <property type="component" value="Unassembled WGS sequence"/>
</dbReference>
<reference evidence="1 2" key="1">
    <citation type="submission" date="2021-06" db="EMBL/GenBank/DDBJ databases">
        <title>Caerostris extrusa draft genome.</title>
        <authorList>
            <person name="Kono N."/>
            <person name="Arakawa K."/>
        </authorList>
    </citation>
    <scope>NUCLEOTIDE SEQUENCE [LARGE SCALE GENOMIC DNA]</scope>
</reference>